<comment type="function">
    <text evidence="1">Catalyzes the ATP-dependent phosphorylation of thiamine-monophosphate (TMP) to form thiamine-pyrophosphate (TPP), the active form of vitamin B1.</text>
</comment>
<feature type="binding site" evidence="1">
    <location>
        <position position="156"/>
    </location>
    <ligand>
        <name>Mg(2+)</name>
        <dbReference type="ChEBI" id="CHEBI:18420"/>
        <label>1</label>
    </ligand>
</feature>
<feature type="binding site" evidence="1">
    <location>
        <position position="71"/>
    </location>
    <ligand>
        <name>Mg(2+)</name>
        <dbReference type="ChEBI" id="CHEBI:18420"/>
        <label>2</label>
    </ligand>
</feature>
<keyword evidence="1" id="KW-0460">Magnesium</keyword>
<feature type="binding site" evidence="1">
    <location>
        <position position="351"/>
    </location>
    <ligand>
        <name>substrate</name>
    </ligand>
</feature>
<dbReference type="GO" id="GO:0000287">
    <property type="term" value="F:magnesium ion binding"/>
    <property type="evidence" value="ECO:0007669"/>
    <property type="project" value="UniProtKB-UniRule"/>
</dbReference>
<dbReference type="UniPathway" id="UPA00060">
    <property type="reaction ID" value="UER00142"/>
</dbReference>
<accession>A0A7W8Y9M1</accession>
<dbReference type="SUPFAM" id="SSF55326">
    <property type="entry name" value="PurM N-terminal domain-like"/>
    <property type="match status" value="1"/>
</dbReference>
<feature type="binding site" evidence="1">
    <location>
        <position position="256"/>
    </location>
    <ligand>
        <name>ATP</name>
        <dbReference type="ChEBI" id="CHEBI:30616"/>
    </ligand>
</feature>
<evidence type="ECO:0000313" key="4">
    <source>
        <dbReference type="Proteomes" id="UP000523863"/>
    </source>
</evidence>
<comment type="caution">
    <text evidence="3">The sequence shown here is derived from an EMBL/GenBank/DDBJ whole genome shotgun (WGS) entry which is preliminary data.</text>
</comment>
<feature type="binding site" evidence="1">
    <location>
        <begin position="155"/>
        <end position="156"/>
    </location>
    <ligand>
        <name>ATP</name>
        <dbReference type="ChEBI" id="CHEBI:30616"/>
    </ligand>
</feature>
<comment type="catalytic activity">
    <reaction evidence="1">
        <text>thiamine phosphate + ATP = thiamine diphosphate + ADP</text>
        <dbReference type="Rhea" id="RHEA:15913"/>
        <dbReference type="ChEBI" id="CHEBI:30616"/>
        <dbReference type="ChEBI" id="CHEBI:37575"/>
        <dbReference type="ChEBI" id="CHEBI:58937"/>
        <dbReference type="ChEBI" id="CHEBI:456216"/>
        <dbReference type="EC" id="2.7.4.16"/>
    </reaction>
</comment>
<feature type="binding site" evidence="1">
    <location>
        <position position="105"/>
    </location>
    <ligand>
        <name>Mg(2+)</name>
        <dbReference type="ChEBI" id="CHEBI:18420"/>
        <label>2</label>
    </ligand>
</feature>
<dbReference type="GO" id="GO:0009229">
    <property type="term" value="P:thiamine diphosphate biosynthetic process"/>
    <property type="evidence" value="ECO:0007669"/>
    <property type="project" value="UniProtKB-UniRule"/>
</dbReference>
<dbReference type="InterPro" id="IPR036921">
    <property type="entry name" value="PurM-like_N_sf"/>
</dbReference>
<gene>
    <name evidence="1" type="primary">thiL</name>
    <name evidence="3" type="ORF">BKA12_000568</name>
</gene>
<proteinExistence type="inferred from homology"/>
<feature type="binding site" evidence="1">
    <location>
        <position position="55"/>
    </location>
    <ligand>
        <name>Mg(2+)</name>
        <dbReference type="ChEBI" id="CHEBI:18420"/>
        <label>3</label>
    </ligand>
</feature>
<protein>
    <recommendedName>
        <fullName evidence="1">Thiamine-monophosphate kinase</fullName>
        <shortName evidence="1">TMP kinase</shortName>
        <shortName evidence="1">Thiamine-phosphate kinase</shortName>
        <ecNumber evidence="1">2.7.4.16</ecNumber>
    </recommendedName>
</protein>
<feature type="binding site" evidence="1">
    <location>
        <position position="69"/>
    </location>
    <ligand>
        <name>Mg(2+)</name>
        <dbReference type="ChEBI" id="CHEBI:18420"/>
        <label>4</label>
    </ligand>
</feature>
<feature type="binding site" evidence="1">
    <location>
        <position position="55"/>
    </location>
    <ligand>
        <name>Mg(2+)</name>
        <dbReference type="ChEBI" id="CHEBI:18420"/>
        <label>4</label>
    </ligand>
</feature>
<feature type="binding site" evidence="1">
    <location>
        <position position="105"/>
    </location>
    <ligand>
        <name>Mg(2+)</name>
        <dbReference type="ChEBI" id="CHEBI:18420"/>
        <label>4</label>
    </ligand>
</feature>
<keyword evidence="1 3" id="KW-0418">Kinase</keyword>
<dbReference type="SUPFAM" id="SSF56042">
    <property type="entry name" value="PurM C-terminal domain-like"/>
    <property type="match status" value="1"/>
</dbReference>
<feature type="binding site" evidence="1">
    <location>
        <position position="254"/>
    </location>
    <ligand>
        <name>Mg(2+)</name>
        <dbReference type="ChEBI" id="CHEBI:18420"/>
        <label>3</label>
    </ligand>
</feature>
<keyword evidence="1 3" id="KW-0808">Transferase</keyword>
<feature type="domain" description="PurM-like N-terminal" evidence="2">
    <location>
        <begin position="53"/>
        <end position="172"/>
    </location>
</feature>
<dbReference type="Gene3D" id="3.30.1330.10">
    <property type="entry name" value="PurM-like, N-terminal domain"/>
    <property type="match status" value="1"/>
</dbReference>
<dbReference type="GO" id="GO:0009030">
    <property type="term" value="F:thiamine-phosphate kinase activity"/>
    <property type="evidence" value="ECO:0007669"/>
    <property type="project" value="UniProtKB-UniRule"/>
</dbReference>
<reference evidence="3 4" key="1">
    <citation type="submission" date="2020-08" db="EMBL/GenBank/DDBJ databases">
        <title>Sequencing the genomes of 1000 actinobacteria strains.</title>
        <authorList>
            <person name="Klenk H.-P."/>
        </authorList>
    </citation>
    <scope>NUCLEOTIDE SEQUENCE [LARGE SCALE GENOMIC DNA]</scope>
    <source>
        <strain evidence="3 4">DSM 23694</strain>
    </source>
</reference>
<keyword evidence="4" id="KW-1185">Reference proteome</keyword>
<dbReference type="PANTHER" id="PTHR30270:SF0">
    <property type="entry name" value="THIAMINE-MONOPHOSPHATE KINASE"/>
    <property type="match status" value="1"/>
</dbReference>
<evidence type="ECO:0000313" key="3">
    <source>
        <dbReference type="EMBL" id="MBB5597488.1"/>
    </source>
</evidence>
<dbReference type="EMBL" id="JACHBL010000001">
    <property type="protein sequence ID" value="MBB5597488.1"/>
    <property type="molecule type" value="Genomic_DNA"/>
</dbReference>
<organism evidence="3 4">
    <name type="scientific">Neomicrococcus lactis</name>
    <dbReference type="NCBI Taxonomy" id="732241"/>
    <lineage>
        <taxon>Bacteria</taxon>
        <taxon>Bacillati</taxon>
        <taxon>Actinomycetota</taxon>
        <taxon>Actinomycetes</taxon>
        <taxon>Micrococcales</taxon>
        <taxon>Micrococcaceae</taxon>
        <taxon>Neomicrococcus</taxon>
    </lineage>
</organism>
<feature type="binding site" evidence="1">
    <location>
        <position position="181"/>
    </location>
    <ligand>
        <name>ATP</name>
        <dbReference type="ChEBI" id="CHEBI:30616"/>
    </ligand>
</feature>
<dbReference type="InterPro" id="IPR036676">
    <property type="entry name" value="PurM-like_C_sf"/>
</dbReference>
<dbReference type="InterPro" id="IPR016188">
    <property type="entry name" value="PurM-like_N"/>
</dbReference>
<feature type="binding site" evidence="1">
    <location>
        <position position="257"/>
    </location>
    <ligand>
        <name>Mg(2+)</name>
        <dbReference type="ChEBI" id="CHEBI:18420"/>
        <label>5</label>
    </ligand>
</feature>
<dbReference type="AlphaFoldDB" id="A0A7W8Y9M1"/>
<comment type="pathway">
    <text evidence="1">Cofactor biosynthesis; thiamine diphosphate biosynthesis; thiamine diphosphate from thiamine phosphate: step 1/1.</text>
</comment>
<comment type="caution">
    <text evidence="1">Lacks conserved residue(s) required for the propagation of feature annotation.</text>
</comment>
<evidence type="ECO:0000259" key="2">
    <source>
        <dbReference type="Pfam" id="PF00586"/>
    </source>
</evidence>
<feature type="binding site" evidence="1">
    <location>
        <position position="71"/>
    </location>
    <ligand>
        <name>Mg(2+)</name>
        <dbReference type="ChEBI" id="CHEBI:18420"/>
        <label>1</label>
    </ligand>
</feature>
<keyword evidence="1" id="KW-0547">Nucleotide-binding</keyword>
<dbReference type="GO" id="GO:0005524">
    <property type="term" value="F:ATP binding"/>
    <property type="evidence" value="ECO:0007669"/>
    <property type="project" value="UniProtKB-UniRule"/>
</dbReference>
<dbReference type="Proteomes" id="UP000523863">
    <property type="component" value="Unassembled WGS sequence"/>
</dbReference>
<dbReference type="PANTHER" id="PTHR30270">
    <property type="entry name" value="THIAMINE-MONOPHOSPHATE KINASE"/>
    <property type="match status" value="1"/>
</dbReference>
<dbReference type="GO" id="GO:0009228">
    <property type="term" value="P:thiamine biosynthetic process"/>
    <property type="evidence" value="ECO:0007669"/>
    <property type="project" value="UniProtKB-KW"/>
</dbReference>
<dbReference type="InterPro" id="IPR006283">
    <property type="entry name" value="ThiL-like"/>
</dbReference>
<dbReference type="EC" id="2.7.4.16" evidence="1"/>
<feature type="binding site" evidence="1">
    <location>
        <position position="105"/>
    </location>
    <ligand>
        <name>Mg(2+)</name>
        <dbReference type="ChEBI" id="CHEBI:18420"/>
        <label>3</label>
    </ligand>
</feature>
<evidence type="ECO:0000256" key="1">
    <source>
        <dbReference type="HAMAP-Rule" id="MF_02128"/>
    </source>
</evidence>
<keyword evidence="1" id="KW-0479">Metal-binding</keyword>
<dbReference type="NCBIfam" id="TIGR01379">
    <property type="entry name" value="thiL"/>
    <property type="match status" value="1"/>
</dbReference>
<keyword evidence="1" id="KW-0067">ATP-binding</keyword>
<dbReference type="HAMAP" id="MF_02128">
    <property type="entry name" value="TMP_kinase"/>
    <property type="match status" value="1"/>
</dbReference>
<keyword evidence="1" id="KW-0784">Thiamine biosynthesis</keyword>
<comment type="miscellaneous">
    <text evidence="1">Reaction mechanism of ThiL seems to utilize a direct, inline transfer of the gamma-phosphate of ATP to TMP rather than a phosphorylated enzyme intermediate.</text>
</comment>
<dbReference type="CDD" id="cd02194">
    <property type="entry name" value="ThiL"/>
    <property type="match status" value="1"/>
</dbReference>
<dbReference type="RefSeq" id="WP_183640511.1">
    <property type="nucleotide sequence ID" value="NZ_JACHBL010000001.1"/>
</dbReference>
<feature type="binding site" evidence="1">
    <location>
        <position position="78"/>
    </location>
    <ligand>
        <name>substrate</name>
    </ligand>
</feature>
<dbReference type="Gene3D" id="3.90.650.10">
    <property type="entry name" value="PurM-like C-terminal domain"/>
    <property type="match status" value="1"/>
</dbReference>
<dbReference type="Pfam" id="PF00586">
    <property type="entry name" value="AIRS"/>
    <property type="match status" value="1"/>
</dbReference>
<sequence length="356" mass="36710">MTTFENDDAAHLPEESLAAAVVPDASVEDSGEGRLIGRLLSRYRSAPALLGPGDDAAMIAAPDGRFVISVDTLVENQDFRVVWPSGMQTSGYDVGWKSAAQNLSDINAMGAVATAAVISLSLPTDTPMDWVEGIAEGFSDALETLGARQCSIAGGDVGRSGEISITAAVTGTLQGADPRVRSGARAGDIVAVAGNLGAAAAGLSLLDQAPVNSVAVPETWSETERRCVELQLRPEPPLSQGPVAVQHGATSMMDISDGLLRDAKRIARSSGVVMSISSEGVDFDAALLKDAAARCGVDSRAWSLTGGEGHALLATFPRLTDVPQGWNVIGEVLAGEASVLVDGMAPQELGFDHFSS</sequence>
<name>A0A7W8Y9M1_9MICC</name>
<comment type="similarity">
    <text evidence="1">Belongs to the thiamine-monophosphate kinase family.</text>
</comment>
<dbReference type="PIRSF" id="PIRSF005303">
    <property type="entry name" value="Thiam_monoph_kin"/>
    <property type="match status" value="1"/>
</dbReference>
<feature type="binding site" evidence="1">
    <location>
        <position position="308"/>
    </location>
    <ligand>
        <name>substrate</name>
    </ligand>
</feature>